<organism evidence="2 3">
    <name type="scientific">Phytophthora lilii</name>
    <dbReference type="NCBI Taxonomy" id="2077276"/>
    <lineage>
        <taxon>Eukaryota</taxon>
        <taxon>Sar</taxon>
        <taxon>Stramenopiles</taxon>
        <taxon>Oomycota</taxon>
        <taxon>Peronosporomycetes</taxon>
        <taxon>Peronosporales</taxon>
        <taxon>Peronosporaceae</taxon>
        <taxon>Phytophthora</taxon>
    </lineage>
</organism>
<dbReference type="AlphaFoldDB" id="A0A9W6U6H4"/>
<feature type="region of interest" description="Disordered" evidence="1">
    <location>
        <begin position="130"/>
        <end position="274"/>
    </location>
</feature>
<accession>A0A9W6U6H4</accession>
<name>A0A9W6U6H4_9STRA</name>
<sequence length="292" mass="32972">MAWSTEELLLLARAWQESIKTTKTGDGKGKQAKMTPKELNQLVFERFEKLSGGSSYRAVGTVATRKEILWNSYAFIRSFRDNRNMNGGVEWFSMSTSEQRAVMKTAGGKFVQPLDERVIMALDKFLAEEYEEGEESETESEGLEATESAEQSSEGDKYQKTVAPKKKNAVAKKVKNTGRRSTKVDSAASGKAGKKSALEEETGELLSSNEEKGTKPKRRRIAANKKSNSSDTDVSHVLEHQSQVLAEFLKKRAEERSREHERSRQEREADQKFWATETAKDRALLRELFTND</sequence>
<dbReference type="Proteomes" id="UP001165083">
    <property type="component" value="Unassembled WGS sequence"/>
</dbReference>
<feature type="compositionally biased region" description="Basic and acidic residues" evidence="1">
    <location>
        <begin position="248"/>
        <end position="271"/>
    </location>
</feature>
<evidence type="ECO:0000256" key="1">
    <source>
        <dbReference type="SAM" id="MobiDB-lite"/>
    </source>
</evidence>
<evidence type="ECO:0000313" key="2">
    <source>
        <dbReference type="EMBL" id="GMF27200.1"/>
    </source>
</evidence>
<protein>
    <submittedName>
        <fullName evidence="2">Unnamed protein product</fullName>
    </submittedName>
</protein>
<dbReference type="OrthoDB" id="116119at2759"/>
<proteinExistence type="predicted"/>
<comment type="caution">
    <text evidence="2">The sequence shown here is derived from an EMBL/GenBank/DDBJ whole genome shotgun (WGS) entry which is preliminary data.</text>
</comment>
<feature type="compositionally biased region" description="Basic residues" evidence="1">
    <location>
        <begin position="163"/>
        <end position="181"/>
    </location>
</feature>
<evidence type="ECO:0000313" key="3">
    <source>
        <dbReference type="Proteomes" id="UP001165083"/>
    </source>
</evidence>
<feature type="compositionally biased region" description="Acidic residues" evidence="1">
    <location>
        <begin position="130"/>
        <end position="144"/>
    </location>
</feature>
<gene>
    <name evidence="2" type="ORF">Plil01_001136800</name>
</gene>
<reference evidence="2" key="1">
    <citation type="submission" date="2023-04" db="EMBL/GenBank/DDBJ databases">
        <title>Phytophthora lilii NBRC 32176.</title>
        <authorList>
            <person name="Ichikawa N."/>
            <person name="Sato H."/>
            <person name="Tonouchi N."/>
        </authorList>
    </citation>
    <scope>NUCLEOTIDE SEQUENCE</scope>
    <source>
        <strain evidence="2">NBRC 32176</strain>
    </source>
</reference>
<keyword evidence="3" id="KW-1185">Reference proteome</keyword>
<dbReference type="EMBL" id="BSXW01000650">
    <property type="protein sequence ID" value="GMF27200.1"/>
    <property type="molecule type" value="Genomic_DNA"/>
</dbReference>